<reference evidence="2 3" key="1">
    <citation type="submission" date="2024-03" db="EMBL/GenBank/DDBJ databases">
        <title>Complete Genome Sequence and Annotation of Ignatzschineria larvae DSM 13226.</title>
        <authorList>
            <person name="Cantrell E."/>
            <person name="Burcham Z.M."/>
        </authorList>
    </citation>
    <scope>NUCLEOTIDE SEQUENCE [LARGE SCALE GENOMIC DNA]</scope>
    <source>
        <strain evidence="2 3">DSM 13226</strain>
    </source>
</reference>
<keyword evidence="1" id="KW-0812">Transmembrane</keyword>
<name>A0ABZ3BZB0_9GAMM</name>
<dbReference type="RefSeq" id="WP_026879422.1">
    <property type="nucleotide sequence ID" value="NZ_AZOD01000043.1"/>
</dbReference>
<evidence type="ECO:0000313" key="2">
    <source>
        <dbReference type="EMBL" id="WZW87885.1"/>
    </source>
</evidence>
<keyword evidence="3" id="KW-1185">Reference proteome</keyword>
<accession>A0ABZ3BZB0</accession>
<protein>
    <submittedName>
        <fullName evidence="2">Uncharacterized protein</fullName>
    </submittedName>
</protein>
<evidence type="ECO:0000313" key="3">
    <source>
        <dbReference type="Proteomes" id="UP001449178"/>
    </source>
</evidence>
<gene>
    <name evidence="2" type="ORF">WMO13_00455</name>
</gene>
<feature type="transmembrane region" description="Helical" evidence="1">
    <location>
        <begin position="29"/>
        <end position="46"/>
    </location>
</feature>
<dbReference type="EMBL" id="CP150637">
    <property type="protein sequence ID" value="WZW87885.1"/>
    <property type="molecule type" value="Genomic_DNA"/>
</dbReference>
<keyword evidence="1" id="KW-1133">Transmembrane helix</keyword>
<organism evidence="2 3">
    <name type="scientific">Ignatzschineria larvae DSM 13226</name>
    <dbReference type="NCBI Taxonomy" id="1111732"/>
    <lineage>
        <taxon>Bacteria</taxon>
        <taxon>Pseudomonadati</taxon>
        <taxon>Pseudomonadota</taxon>
        <taxon>Gammaproteobacteria</taxon>
        <taxon>Cardiobacteriales</taxon>
        <taxon>Ignatzschineriaceae</taxon>
        <taxon>Ignatzschineria</taxon>
    </lineage>
</organism>
<proteinExistence type="predicted"/>
<dbReference type="Proteomes" id="UP001449178">
    <property type="component" value="Chromosome"/>
</dbReference>
<evidence type="ECO:0000256" key="1">
    <source>
        <dbReference type="SAM" id="Phobius"/>
    </source>
</evidence>
<keyword evidence="1" id="KW-0472">Membrane</keyword>
<feature type="transmembrane region" description="Helical" evidence="1">
    <location>
        <begin position="52"/>
        <end position="70"/>
    </location>
</feature>
<sequence>MQIEKALTDSEIDRVSRSLNLAEKSNKRGTWLVWGLIAASLISIWSDAHPTVSIAFLSLPIVMGLKSLLFNHENNKKADPDK</sequence>